<dbReference type="EMBL" id="JAAGWQ010000192">
    <property type="protein sequence ID" value="KAF5660661.1"/>
    <property type="molecule type" value="Genomic_DNA"/>
</dbReference>
<organism evidence="2 3">
    <name type="scientific">Fusarium heterosporum</name>
    <dbReference type="NCBI Taxonomy" id="42747"/>
    <lineage>
        <taxon>Eukaryota</taxon>
        <taxon>Fungi</taxon>
        <taxon>Dikarya</taxon>
        <taxon>Ascomycota</taxon>
        <taxon>Pezizomycotina</taxon>
        <taxon>Sordariomycetes</taxon>
        <taxon>Hypocreomycetidae</taxon>
        <taxon>Hypocreales</taxon>
        <taxon>Nectriaceae</taxon>
        <taxon>Fusarium</taxon>
        <taxon>Fusarium heterosporum species complex</taxon>
    </lineage>
</organism>
<dbReference type="AlphaFoldDB" id="A0A8H5WHY2"/>
<feature type="region of interest" description="Disordered" evidence="1">
    <location>
        <begin position="341"/>
        <end position="363"/>
    </location>
</feature>
<feature type="compositionally biased region" description="Basic and acidic residues" evidence="1">
    <location>
        <begin position="341"/>
        <end position="352"/>
    </location>
</feature>
<keyword evidence="3" id="KW-1185">Reference proteome</keyword>
<accession>A0A8H5WHY2</accession>
<evidence type="ECO:0000313" key="3">
    <source>
        <dbReference type="Proteomes" id="UP000567885"/>
    </source>
</evidence>
<sequence length="474" mass="56362">MNPADPNLELYRSVLHLSWKERRQRMQHLPRSERERVRTTVEREDHAQRLQENIAGRDLIQMALLDPSKIIERLPLKYALLGRTTYQYDEDKMVTRITNDVARSSQTLVDMMANFDRGARPLPLEAWKLVYCDVYYVDGGDATLQEVYEARLREDELQTPAARARELVRYNALKRARRNSKWMIPAIERLSLEEKTQPDPKDKEAYQRLLEQSHDRELKEKLMKQTFYKQALERVWKQVSPEPPVWVRHILHAQQQWGFVYYLSREADQRYGRNWQLTWDQIDNHCSPTRVTYASIHSQGTANWIKMQELETENWPIFNQNDNIAEDEDLRKHFKQYIEEGRSQTRENERNKGTSSEDNDGILSPGLLRNTFIVIPAELVSGNLGRRESEILDPYWVWAYDADWDGSAEETISSGEKYQGRVKVAIWSVNSWFYAARWEGVNLRDMWLKAQQHPEKLWICYSKELEEWDHEPYI</sequence>
<dbReference type="OrthoDB" id="4777915at2759"/>
<gene>
    <name evidence="2" type="ORF">FHETE_8824</name>
</gene>
<proteinExistence type="predicted"/>
<dbReference type="Proteomes" id="UP000567885">
    <property type="component" value="Unassembled WGS sequence"/>
</dbReference>
<protein>
    <submittedName>
        <fullName evidence="2">Uncharacterized protein</fullName>
    </submittedName>
</protein>
<evidence type="ECO:0000313" key="2">
    <source>
        <dbReference type="EMBL" id="KAF5660661.1"/>
    </source>
</evidence>
<reference evidence="2 3" key="1">
    <citation type="submission" date="2020-05" db="EMBL/GenBank/DDBJ databases">
        <title>Identification and distribution of gene clusters putatively required for synthesis of sphingolipid metabolism inhibitors in phylogenetically diverse species of the filamentous fungus Fusarium.</title>
        <authorList>
            <person name="Kim H.-S."/>
            <person name="Busman M."/>
            <person name="Brown D.W."/>
            <person name="Divon H."/>
            <person name="Uhlig S."/>
            <person name="Proctor R.H."/>
        </authorList>
    </citation>
    <scope>NUCLEOTIDE SEQUENCE [LARGE SCALE GENOMIC DNA]</scope>
    <source>
        <strain evidence="2 3">NRRL 20693</strain>
    </source>
</reference>
<comment type="caution">
    <text evidence="2">The sequence shown here is derived from an EMBL/GenBank/DDBJ whole genome shotgun (WGS) entry which is preliminary data.</text>
</comment>
<name>A0A8H5WHY2_FUSHE</name>
<evidence type="ECO:0000256" key="1">
    <source>
        <dbReference type="SAM" id="MobiDB-lite"/>
    </source>
</evidence>